<dbReference type="PANTHER" id="PTHR30055">
    <property type="entry name" value="HTH-TYPE TRANSCRIPTIONAL REGULATOR RUTR"/>
    <property type="match status" value="1"/>
</dbReference>
<dbReference type="EMBL" id="LDRT01000131">
    <property type="protein sequence ID" value="KTR89374.1"/>
    <property type="molecule type" value="Genomic_DNA"/>
</dbReference>
<dbReference type="OrthoDB" id="3819648at2"/>
<evidence type="ECO:0000256" key="5">
    <source>
        <dbReference type="PROSITE-ProRule" id="PRU00335"/>
    </source>
</evidence>
<dbReference type="Pfam" id="PF00440">
    <property type="entry name" value="TetR_N"/>
    <property type="match status" value="1"/>
</dbReference>
<accession>A0A147ETF1</accession>
<evidence type="ECO:0000313" key="7">
    <source>
        <dbReference type="EMBL" id="KTR89374.1"/>
    </source>
</evidence>
<feature type="domain" description="HTH tetR-type" evidence="6">
    <location>
        <begin position="5"/>
        <end position="65"/>
    </location>
</feature>
<keyword evidence="2" id="KW-0805">Transcription regulation</keyword>
<dbReference type="GO" id="GO:0046677">
    <property type="term" value="P:response to antibiotic"/>
    <property type="evidence" value="ECO:0007669"/>
    <property type="project" value="InterPro"/>
</dbReference>
<dbReference type="RefSeq" id="WP_058624982.1">
    <property type="nucleotide sequence ID" value="NZ_LDRT01000131.1"/>
</dbReference>
<evidence type="ECO:0000256" key="1">
    <source>
        <dbReference type="ARBA" id="ARBA00022491"/>
    </source>
</evidence>
<protein>
    <submittedName>
        <fullName evidence="7">TetR family transcriptional regulator</fullName>
    </submittedName>
</protein>
<evidence type="ECO:0000256" key="2">
    <source>
        <dbReference type="ARBA" id="ARBA00023015"/>
    </source>
</evidence>
<feature type="DNA-binding region" description="H-T-H motif" evidence="5">
    <location>
        <begin position="28"/>
        <end position="47"/>
    </location>
</feature>
<evidence type="ECO:0000259" key="6">
    <source>
        <dbReference type="PROSITE" id="PS50977"/>
    </source>
</evidence>
<comment type="caution">
    <text evidence="7">The sequence shown here is derived from an EMBL/GenBank/DDBJ whole genome shotgun (WGS) entry which is preliminary data.</text>
</comment>
<dbReference type="GO" id="GO:0003700">
    <property type="term" value="F:DNA-binding transcription factor activity"/>
    <property type="evidence" value="ECO:0007669"/>
    <property type="project" value="TreeGrafter"/>
</dbReference>
<dbReference type="Pfam" id="PF02909">
    <property type="entry name" value="TetR_C_1"/>
    <property type="match status" value="1"/>
</dbReference>
<dbReference type="GO" id="GO:0045892">
    <property type="term" value="P:negative regulation of DNA-templated transcription"/>
    <property type="evidence" value="ECO:0007669"/>
    <property type="project" value="InterPro"/>
</dbReference>
<dbReference type="AlphaFoldDB" id="A0A147ETF1"/>
<evidence type="ECO:0000256" key="3">
    <source>
        <dbReference type="ARBA" id="ARBA00023125"/>
    </source>
</evidence>
<keyword evidence="4" id="KW-0804">Transcription</keyword>
<dbReference type="PRINTS" id="PR00400">
    <property type="entry name" value="TETREPRESSOR"/>
</dbReference>
<dbReference type="PROSITE" id="PS50977">
    <property type="entry name" value="HTH_TETR_2"/>
    <property type="match status" value="1"/>
</dbReference>
<dbReference type="Gene3D" id="1.10.357.10">
    <property type="entry name" value="Tetracycline Repressor, domain 2"/>
    <property type="match status" value="1"/>
</dbReference>
<dbReference type="PRINTS" id="PR00455">
    <property type="entry name" value="HTHTETR"/>
</dbReference>
<name>A0A147ETF1_MICTE</name>
<dbReference type="InterPro" id="IPR009057">
    <property type="entry name" value="Homeodomain-like_sf"/>
</dbReference>
<dbReference type="SUPFAM" id="SSF48498">
    <property type="entry name" value="Tetracyclin repressor-like, C-terminal domain"/>
    <property type="match status" value="1"/>
</dbReference>
<dbReference type="InterPro" id="IPR003012">
    <property type="entry name" value="Tet_transcr_reg_TetR"/>
</dbReference>
<dbReference type="Gene3D" id="1.10.10.60">
    <property type="entry name" value="Homeodomain-like"/>
    <property type="match status" value="1"/>
</dbReference>
<dbReference type="GO" id="GO:0000976">
    <property type="term" value="F:transcription cis-regulatory region binding"/>
    <property type="evidence" value="ECO:0007669"/>
    <property type="project" value="TreeGrafter"/>
</dbReference>
<sequence>MAPRGHSADDVARAALRILDDQGLPDLTMRRLATALEVQPSALYWHFPNKQTLLAELSDRIVGRMASGVPEDLRVEAHDLRDALLAYRDGAEVVSSTLALGLGSSLAHDRLTAAVTAAGFDADTARRVATTVLHYVLGFVWHEQQRLQYDSAGARDDASDDTTGLATDDFAFGLDLIAAGLRARGRV</sequence>
<keyword evidence="1" id="KW-0678">Repressor</keyword>
<dbReference type="InterPro" id="IPR004111">
    <property type="entry name" value="Repressor_TetR_C"/>
</dbReference>
<dbReference type="InterPro" id="IPR001647">
    <property type="entry name" value="HTH_TetR"/>
</dbReference>
<evidence type="ECO:0000313" key="8">
    <source>
        <dbReference type="Proteomes" id="UP000075025"/>
    </source>
</evidence>
<dbReference type="InterPro" id="IPR036271">
    <property type="entry name" value="Tet_transcr_reg_TetR-rel_C_sf"/>
</dbReference>
<proteinExistence type="predicted"/>
<dbReference type="PATRIC" id="fig|2033.6.peg.726"/>
<organism evidence="7 8">
    <name type="scientific">Microbacterium testaceum</name>
    <name type="common">Aureobacterium testaceum</name>
    <name type="synonym">Brevibacterium testaceum</name>
    <dbReference type="NCBI Taxonomy" id="2033"/>
    <lineage>
        <taxon>Bacteria</taxon>
        <taxon>Bacillati</taxon>
        <taxon>Actinomycetota</taxon>
        <taxon>Actinomycetes</taxon>
        <taxon>Micrococcales</taxon>
        <taxon>Microbacteriaceae</taxon>
        <taxon>Microbacterium</taxon>
    </lineage>
</organism>
<gene>
    <name evidence="7" type="ORF">NS220_15890</name>
</gene>
<dbReference type="InterPro" id="IPR050109">
    <property type="entry name" value="HTH-type_TetR-like_transc_reg"/>
</dbReference>
<reference evidence="7 8" key="1">
    <citation type="journal article" date="2016" name="Front. Microbiol.">
        <title>Genomic Resource of Rice Seed Associated Bacteria.</title>
        <authorList>
            <person name="Midha S."/>
            <person name="Bansal K."/>
            <person name="Sharma S."/>
            <person name="Kumar N."/>
            <person name="Patil P.P."/>
            <person name="Chaudhry V."/>
            <person name="Patil P.B."/>
        </authorList>
    </citation>
    <scope>NUCLEOTIDE SEQUENCE [LARGE SCALE GENOMIC DNA]</scope>
    <source>
        <strain evidence="7 8">NS220</strain>
    </source>
</reference>
<evidence type="ECO:0000256" key="4">
    <source>
        <dbReference type="ARBA" id="ARBA00023163"/>
    </source>
</evidence>
<dbReference type="SUPFAM" id="SSF46689">
    <property type="entry name" value="Homeodomain-like"/>
    <property type="match status" value="1"/>
</dbReference>
<dbReference type="PANTHER" id="PTHR30055:SF151">
    <property type="entry name" value="TRANSCRIPTIONAL REGULATORY PROTEIN"/>
    <property type="match status" value="1"/>
</dbReference>
<dbReference type="Proteomes" id="UP000075025">
    <property type="component" value="Unassembled WGS sequence"/>
</dbReference>
<keyword evidence="3 5" id="KW-0238">DNA-binding</keyword>